<dbReference type="Proteomes" id="UP000442105">
    <property type="component" value="Unassembled WGS sequence"/>
</dbReference>
<name>A0AA90UFI2_9BACT</name>
<dbReference type="AlphaFoldDB" id="A0AA90UFI2"/>
<reference evidence="3" key="1">
    <citation type="submission" date="2019-09" db="EMBL/GenBank/DDBJ databases">
        <title>Distinct polysaccharide growth profiles of human intestinal Prevotella copri isolates.</title>
        <authorList>
            <person name="Fehlner-Peach H."/>
            <person name="Magnabosco C."/>
            <person name="Raghavan V."/>
            <person name="Scher J.U."/>
            <person name="Tett A."/>
            <person name="Cox L.M."/>
            <person name="Gottsegen C."/>
            <person name="Watters A."/>
            <person name="Wiltshire- Gordon J.D."/>
            <person name="Segata N."/>
            <person name="Bonneau R."/>
            <person name="Littman D.R."/>
        </authorList>
    </citation>
    <scope>NUCLEOTIDE SEQUENCE [LARGE SCALE GENOMIC DNA]</scope>
    <source>
        <strain evidence="3">iAQ1179</strain>
    </source>
</reference>
<dbReference type="CDD" id="cd00077">
    <property type="entry name" value="HDc"/>
    <property type="match status" value="1"/>
</dbReference>
<evidence type="ECO:0000313" key="3">
    <source>
        <dbReference type="Proteomes" id="UP000442105"/>
    </source>
</evidence>
<dbReference type="Gene3D" id="1.10.3210.10">
    <property type="entry name" value="Hypothetical protein af1432"/>
    <property type="match status" value="1"/>
</dbReference>
<dbReference type="Pfam" id="PF13487">
    <property type="entry name" value="HD_5"/>
    <property type="match status" value="1"/>
</dbReference>
<dbReference type="PANTHER" id="PTHR43155:SF2">
    <property type="entry name" value="CYCLIC DI-GMP PHOSPHODIESTERASE PA4108"/>
    <property type="match status" value="1"/>
</dbReference>
<proteinExistence type="predicted"/>
<organism evidence="2 3">
    <name type="scientific">Segatella copri</name>
    <dbReference type="NCBI Taxonomy" id="165179"/>
    <lineage>
        <taxon>Bacteria</taxon>
        <taxon>Pseudomonadati</taxon>
        <taxon>Bacteroidota</taxon>
        <taxon>Bacteroidia</taxon>
        <taxon>Bacteroidales</taxon>
        <taxon>Prevotellaceae</taxon>
        <taxon>Segatella</taxon>
    </lineage>
</organism>
<gene>
    <name evidence="2" type="ORF">F7D95_07905</name>
</gene>
<accession>A0AA90UFI2</accession>
<dbReference type="InterPro" id="IPR003607">
    <property type="entry name" value="HD/PDEase_dom"/>
</dbReference>
<protein>
    <submittedName>
        <fullName evidence="2">HD domain-containing protein</fullName>
    </submittedName>
</protein>
<dbReference type="RefSeq" id="WP_153128517.1">
    <property type="nucleotide sequence ID" value="NZ_VZCW01000208.1"/>
</dbReference>
<dbReference type="InterPro" id="IPR037522">
    <property type="entry name" value="HD_GYP_dom"/>
</dbReference>
<dbReference type="PANTHER" id="PTHR43155">
    <property type="entry name" value="CYCLIC DI-GMP PHOSPHODIESTERASE PA4108-RELATED"/>
    <property type="match status" value="1"/>
</dbReference>
<evidence type="ECO:0000259" key="1">
    <source>
        <dbReference type="PROSITE" id="PS51832"/>
    </source>
</evidence>
<evidence type="ECO:0000313" key="2">
    <source>
        <dbReference type="EMBL" id="MQN12744.1"/>
    </source>
</evidence>
<dbReference type="EMBL" id="VZCW01000208">
    <property type="protein sequence ID" value="MQN12744.1"/>
    <property type="molecule type" value="Genomic_DNA"/>
</dbReference>
<comment type="caution">
    <text evidence="2">The sequence shown here is derived from an EMBL/GenBank/DDBJ whole genome shotgun (WGS) entry which is preliminary data.</text>
</comment>
<feature type="domain" description="HD-GYP" evidence="1">
    <location>
        <begin position="416"/>
        <end position="634"/>
    </location>
</feature>
<sequence length="651" mass="76200">MMIKYLMIIRRFLMLCLLLIGMTLSGYAQQRVALGEKPDFDKCFDILRKNREIYNQYNDSIFRIKEHDKWVNYFRHRALKNQQIFQANREIINAITDYFDKDPERKDTAACSELYHAFGRNYFSKSASDPFVAKKIYHILEEYDKVLPAEKRRFFFINRLKSWVNRSVWDMVKDTTYLRDVYRSNLLLTSQSLKGKHLDINSLLGAYVDFSNTILLRNGLQSLQEYRNALDSLRAIVNDPAIMEKALPGMVQLGKNRLQTADEDLLRNVYLTDSTVLDKKVADSMMRRIIDRNLKNPKLSDISYARTLVMQMRLHQLTAREALELGLKKYRASFAKVRNQRLGVVEFRNFLQPFFTLFYFNDLADISYARRRRNVLKMCRDIEHVFQYRKDKQNDNSYISNMNALVLYDRITKYLKPKERVHFLNSLCVATQVTTYAHSAHVAKIAETLMRGILQYQPAMLKGLLGCKSESDVKRHKKKFMDYIHGAALYHDIGKNSIISVVNNDYRPLTADERKIITLHPELGLKFLELSPELEKFHDTTIGHHKWYNGKGGYPASFDNTQSPVRLMIDIVTLSDCLQAATERIGRNYKGDKNFDTVMKEFRAEAGTRYNPDLVAFIDAHPDVADELSNLIEDGWVEIYYNIYKQFISEK</sequence>
<dbReference type="SUPFAM" id="SSF109604">
    <property type="entry name" value="HD-domain/PDEase-like"/>
    <property type="match status" value="1"/>
</dbReference>
<dbReference type="PROSITE" id="PS51832">
    <property type="entry name" value="HD_GYP"/>
    <property type="match status" value="1"/>
</dbReference>